<dbReference type="GO" id="GO:0005576">
    <property type="term" value="C:extracellular region"/>
    <property type="evidence" value="ECO:0007669"/>
    <property type="project" value="UniProtKB-SubCell"/>
</dbReference>
<dbReference type="InterPro" id="IPR043504">
    <property type="entry name" value="Peptidase_S1_PA_chymotrypsin"/>
</dbReference>
<dbReference type="FunFam" id="2.40.10.10:FF:000028">
    <property type="entry name" value="Serine protease easter"/>
    <property type="match status" value="1"/>
</dbReference>
<keyword evidence="9" id="KW-0645">Protease</keyword>
<feature type="domain" description="Peptidase S1" evidence="11">
    <location>
        <begin position="61"/>
        <end position="306"/>
    </location>
</feature>
<dbReference type="GO" id="GO:0004252">
    <property type="term" value="F:serine-type endopeptidase activity"/>
    <property type="evidence" value="ECO:0007669"/>
    <property type="project" value="InterPro"/>
</dbReference>
<accession>A0A1W7R7C3</accession>
<keyword evidence="6" id="KW-1015">Disulfide bond</keyword>
<sequence length="570" mass="63159">MAVLARIVVICGVFAPLFSVKGQSNEHFTDTEPWDYYQRKTLDDCPRRFYPDPYKFLFFQVFGGKRAFAGEFKHMAAIGWTTAGGNIQYLCGGALISSKFILTAAHCAVNGEGNEPDTVRLGDTNLVEVEDDVTAQQIGIRSFRKHPEYRPSRKYFDIALIELETEAIFNDATCSACIWLGKDVPQEEMEAIGFGATGYGENLSPTLQKVTLSAVDKEGCTERVPVSKRQQPNGFVDEQFCAGSDHADTCEGDSGGPIQVERIDIDGSVVPLIVGVVSYGTPCSNGSLGVYTRVASYQDWIEQELQHPIDYVACTRTSTCTGRKFVHSKIHRPSDIGPIFRVGLLWDSTSVNAFECGATLIDYRFAVTSASCVQLKSLKPHSIILENTGETVGIDEIIIHPQYRAGKPLHDIALLKLSKFIKQDTNVLPACLSKKDSNETNIRYQSVSAFGTRYSNQELFKKDDFERYTIDIVPDADAVNGIQCENPEFSPNSFYCLNNSVNFIPTVCNMDYGGPVSASDILKNVPYLLGVVSKFSQNCGKDVIVVNVKEYIDWIESVVLDHTSERLIFQ</sequence>
<dbReference type="InterPro" id="IPR018114">
    <property type="entry name" value="TRYPSIN_HIS"/>
</dbReference>
<dbReference type="InterPro" id="IPR009003">
    <property type="entry name" value="Peptidase_S1_PA"/>
</dbReference>
<evidence type="ECO:0000256" key="9">
    <source>
        <dbReference type="RuleBase" id="RU363034"/>
    </source>
</evidence>
<dbReference type="PROSITE" id="PS00135">
    <property type="entry name" value="TRYPSIN_SER"/>
    <property type="match status" value="1"/>
</dbReference>
<name>A0A1W7R7C3_AEDAL</name>
<evidence type="ECO:0000256" key="1">
    <source>
        <dbReference type="ARBA" id="ARBA00004613"/>
    </source>
</evidence>
<dbReference type="GO" id="GO:0045087">
    <property type="term" value="P:innate immune response"/>
    <property type="evidence" value="ECO:0007669"/>
    <property type="project" value="UniProtKB-KW"/>
</dbReference>
<evidence type="ECO:0000256" key="5">
    <source>
        <dbReference type="ARBA" id="ARBA00022859"/>
    </source>
</evidence>
<dbReference type="InterPro" id="IPR001254">
    <property type="entry name" value="Trypsin_dom"/>
</dbReference>
<feature type="domain" description="Peptidase S1" evidence="11">
    <location>
        <begin position="340"/>
        <end position="560"/>
    </location>
</feature>
<evidence type="ECO:0000259" key="11">
    <source>
        <dbReference type="PROSITE" id="PS50240"/>
    </source>
</evidence>
<dbReference type="SUPFAM" id="SSF50494">
    <property type="entry name" value="Trypsin-like serine proteases"/>
    <property type="match status" value="2"/>
</dbReference>
<proteinExistence type="inferred from homology"/>
<feature type="signal peptide" evidence="10">
    <location>
        <begin position="1"/>
        <end position="22"/>
    </location>
</feature>
<keyword evidence="4 10" id="KW-0732">Signal</keyword>
<dbReference type="InterPro" id="IPR001314">
    <property type="entry name" value="Peptidase_S1A"/>
</dbReference>
<dbReference type="VEuPathDB" id="VectorBase:AALC636_001270"/>
<organism evidence="12">
    <name type="scientific">Aedes albopictus</name>
    <name type="common">Asian tiger mosquito</name>
    <name type="synonym">Stegomyia albopicta</name>
    <dbReference type="NCBI Taxonomy" id="7160"/>
    <lineage>
        <taxon>Eukaryota</taxon>
        <taxon>Metazoa</taxon>
        <taxon>Ecdysozoa</taxon>
        <taxon>Arthropoda</taxon>
        <taxon>Hexapoda</taxon>
        <taxon>Insecta</taxon>
        <taxon>Pterygota</taxon>
        <taxon>Neoptera</taxon>
        <taxon>Endopterygota</taxon>
        <taxon>Diptera</taxon>
        <taxon>Nematocera</taxon>
        <taxon>Culicoidea</taxon>
        <taxon>Culicidae</taxon>
        <taxon>Culicinae</taxon>
        <taxon>Aedini</taxon>
        <taxon>Aedes</taxon>
        <taxon>Stegomyia</taxon>
    </lineage>
</organism>
<protein>
    <submittedName>
        <fullName evidence="12">Putative trypsin 5</fullName>
    </submittedName>
</protein>
<dbReference type="Gene3D" id="2.40.10.10">
    <property type="entry name" value="Trypsin-like serine proteases"/>
    <property type="match status" value="2"/>
</dbReference>
<dbReference type="EMBL" id="GEHC01000589">
    <property type="protein sequence ID" value="JAV47056.1"/>
    <property type="molecule type" value="Transcribed_RNA"/>
</dbReference>
<evidence type="ECO:0000256" key="8">
    <source>
        <dbReference type="ARBA" id="ARBA00024195"/>
    </source>
</evidence>
<dbReference type="FunFam" id="2.40.10.10:FF:000054">
    <property type="entry name" value="Complement C1r subcomponent"/>
    <property type="match status" value="1"/>
</dbReference>
<evidence type="ECO:0000256" key="3">
    <source>
        <dbReference type="ARBA" id="ARBA00022588"/>
    </source>
</evidence>
<keyword evidence="3" id="KW-0399">Innate immunity</keyword>
<evidence type="ECO:0000313" key="12">
    <source>
        <dbReference type="EMBL" id="JAV47056.1"/>
    </source>
</evidence>
<feature type="chain" id="PRO_5013049015" evidence="10">
    <location>
        <begin position="23"/>
        <end position="570"/>
    </location>
</feature>
<evidence type="ECO:0000256" key="6">
    <source>
        <dbReference type="ARBA" id="ARBA00023157"/>
    </source>
</evidence>
<evidence type="ECO:0000256" key="10">
    <source>
        <dbReference type="SAM" id="SignalP"/>
    </source>
</evidence>
<keyword evidence="9" id="KW-0378">Hydrolase</keyword>
<dbReference type="PROSITE" id="PS50240">
    <property type="entry name" value="TRYPSIN_DOM"/>
    <property type="match status" value="2"/>
</dbReference>
<keyword evidence="7" id="KW-0325">Glycoprotein</keyword>
<dbReference type="PANTHER" id="PTHR24260:SF147">
    <property type="entry name" value="EG:BACR7A4.3 PROTEIN-RELATED"/>
    <property type="match status" value="1"/>
</dbReference>
<evidence type="ECO:0000256" key="4">
    <source>
        <dbReference type="ARBA" id="ARBA00022729"/>
    </source>
</evidence>
<dbReference type="VEuPathDB" id="VectorBase:AALF007303"/>
<dbReference type="Pfam" id="PF00089">
    <property type="entry name" value="Trypsin"/>
    <property type="match status" value="2"/>
</dbReference>
<keyword evidence="9" id="KW-0720">Serine protease</keyword>
<dbReference type="GO" id="GO:0006508">
    <property type="term" value="P:proteolysis"/>
    <property type="evidence" value="ECO:0007669"/>
    <property type="project" value="UniProtKB-KW"/>
</dbReference>
<dbReference type="PANTHER" id="PTHR24260">
    <property type="match status" value="1"/>
</dbReference>
<comment type="subcellular location">
    <subcellularLocation>
        <location evidence="1">Secreted</location>
    </subcellularLocation>
</comment>
<dbReference type="AlphaFoldDB" id="A0A1W7R7C3"/>
<dbReference type="SMART" id="SM00020">
    <property type="entry name" value="Tryp_SPc"/>
    <property type="match status" value="2"/>
</dbReference>
<keyword evidence="2" id="KW-0964">Secreted</keyword>
<evidence type="ECO:0000256" key="2">
    <source>
        <dbReference type="ARBA" id="ARBA00022525"/>
    </source>
</evidence>
<keyword evidence="5" id="KW-0391">Immunity</keyword>
<dbReference type="CDD" id="cd00190">
    <property type="entry name" value="Tryp_SPc"/>
    <property type="match status" value="1"/>
</dbReference>
<evidence type="ECO:0000256" key="7">
    <source>
        <dbReference type="ARBA" id="ARBA00023180"/>
    </source>
</evidence>
<dbReference type="InterPro" id="IPR033116">
    <property type="entry name" value="TRYPSIN_SER"/>
</dbReference>
<dbReference type="InterPro" id="IPR051333">
    <property type="entry name" value="CLIP_Serine_Protease"/>
</dbReference>
<dbReference type="PRINTS" id="PR00722">
    <property type="entry name" value="CHYMOTRYPSIN"/>
</dbReference>
<dbReference type="VEuPathDB" id="VectorBase:AALFPA_053847"/>
<reference evidence="12" key="1">
    <citation type="submission" date="2016-03" db="EMBL/GenBank/DDBJ databases">
        <title>RNAseq analyses of the sensorial organs of adult female Aedes albopictus.</title>
        <authorList>
            <person name="Fabrizio L."/>
            <person name="Ribeiro J.M."/>
            <person name="Arca B."/>
        </authorList>
    </citation>
    <scope>NUCLEOTIDE SEQUENCE</scope>
</reference>
<comment type="similarity">
    <text evidence="8">Belongs to the peptidase S1 family. CLIP subfamily.</text>
</comment>
<dbReference type="PROSITE" id="PS00134">
    <property type="entry name" value="TRYPSIN_HIS"/>
    <property type="match status" value="1"/>
</dbReference>